<evidence type="ECO:0000259" key="2">
    <source>
        <dbReference type="Pfam" id="PF11001"/>
    </source>
</evidence>
<dbReference type="Pfam" id="PF11001">
    <property type="entry name" value="AFUB_07903_YDR124W_hel"/>
    <property type="match status" value="1"/>
</dbReference>
<accession>A0ABQ8WWR3</accession>
<proteinExistence type="predicted"/>
<feature type="region of interest" description="Disordered" evidence="1">
    <location>
        <begin position="166"/>
        <end position="205"/>
    </location>
</feature>
<dbReference type="PANTHER" id="PTHR36102">
    <property type="entry name" value="CHROMOSOME 10, WHOLE GENOME SHOTGUN SEQUENCE"/>
    <property type="match status" value="1"/>
</dbReference>
<dbReference type="Proteomes" id="UP001220256">
    <property type="component" value="Unassembled WGS sequence"/>
</dbReference>
<gene>
    <name evidence="3" type="ORF">N7505_001272</name>
</gene>
<feature type="domain" description="Subtelomeric hrmA-associated cluster protein AFUB-079030/YDR124W-like helical bundle" evidence="2">
    <location>
        <begin position="145"/>
        <end position="262"/>
    </location>
</feature>
<organism evidence="3 4">
    <name type="scientific">Penicillium chrysogenum</name>
    <name type="common">Penicillium notatum</name>
    <dbReference type="NCBI Taxonomy" id="5076"/>
    <lineage>
        <taxon>Eukaryota</taxon>
        <taxon>Fungi</taxon>
        <taxon>Dikarya</taxon>
        <taxon>Ascomycota</taxon>
        <taxon>Pezizomycotina</taxon>
        <taxon>Eurotiomycetes</taxon>
        <taxon>Eurotiomycetidae</taxon>
        <taxon>Eurotiales</taxon>
        <taxon>Aspergillaceae</taxon>
        <taxon>Penicillium</taxon>
        <taxon>Penicillium chrysogenum species complex</taxon>
    </lineage>
</organism>
<feature type="compositionally biased region" description="Basic and acidic residues" evidence="1">
    <location>
        <begin position="186"/>
        <end position="205"/>
    </location>
</feature>
<comment type="caution">
    <text evidence="3">The sequence shown here is derived from an EMBL/GenBank/DDBJ whole genome shotgun (WGS) entry which is preliminary data.</text>
</comment>
<dbReference type="EMBL" id="JAPVEB010000001">
    <property type="protein sequence ID" value="KAJ5283292.1"/>
    <property type="molecule type" value="Genomic_DNA"/>
</dbReference>
<sequence>MVTTTRAMKRSASTLQGAPGLDVALPEMIVPRPSFSLPYTHYAMIYIDHEGRLKTYESQSIQEQDTSVFSPKLCQKFLEILGERIGCHQPIDRMESILYIWAPTNRFAETLPRRLRRLTSNNMSASEEPLAEQGFDSDNFNGSVEMCNCRVILKAFIKFIEPRKQAKHPYNGGKPPPGSAPGTRCNPEKTKPEWWPSDVKHKEPDHMARPDRIKLLLHILRKLGGYGITADNLEEIVRDAKRDLKDPREVEIIYELLRVRKMEELFERGEVDANKVVYIMNPSSSIKEDDSANTASVDMGVPKHKELGLTLVSVEQGSTTLTTTTKDLTSASVYALPGSSSIPMPLNFEVADRQDNPDYKMPPEYTNSFLQPIPSTPMISDTPVSTQNTFSWCTSDHQHTEAPGHYGGWIDTNAYQNAASPEDYGSLATSQSTTMHSQILMDTTSFHDMDYHNAISQGSQPFCPGSIGHPNGLPLYYYV</sequence>
<dbReference type="PANTHER" id="PTHR36102:SF5">
    <property type="entry name" value="YDR124W-LIKE HELICAL BUNDLE DOMAIN-CONTAINING PROTEIN"/>
    <property type="match status" value="1"/>
</dbReference>
<dbReference type="InterPro" id="IPR021264">
    <property type="entry name" value="AFUB_079030/YDR124W-like"/>
</dbReference>
<evidence type="ECO:0000256" key="1">
    <source>
        <dbReference type="SAM" id="MobiDB-lite"/>
    </source>
</evidence>
<reference evidence="3 4" key="1">
    <citation type="journal article" date="2023" name="IMA Fungus">
        <title>Comparative genomic study of the Penicillium genus elucidates a diverse pangenome and 15 lateral gene transfer events.</title>
        <authorList>
            <person name="Petersen C."/>
            <person name="Sorensen T."/>
            <person name="Nielsen M.R."/>
            <person name="Sondergaard T.E."/>
            <person name="Sorensen J.L."/>
            <person name="Fitzpatrick D.A."/>
            <person name="Frisvad J.C."/>
            <person name="Nielsen K.L."/>
        </authorList>
    </citation>
    <scope>NUCLEOTIDE SEQUENCE [LARGE SCALE GENOMIC DNA]</scope>
    <source>
        <strain evidence="3 4">IBT 3361</strain>
    </source>
</reference>
<evidence type="ECO:0000313" key="4">
    <source>
        <dbReference type="Proteomes" id="UP001220256"/>
    </source>
</evidence>
<keyword evidence="4" id="KW-1185">Reference proteome</keyword>
<dbReference type="InterPro" id="IPR047092">
    <property type="entry name" value="AFUB_07903/YDR124W-like_hel"/>
</dbReference>
<name>A0ABQ8WWR3_PENCH</name>
<evidence type="ECO:0000313" key="3">
    <source>
        <dbReference type="EMBL" id="KAJ5283292.1"/>
    </source>
</evidence>
<protein>
    <recommendedName>
        <fullName evidence="2">Subtelomeric hrmA-associated cluster protein AFUB-079030/YDR124W-like helical bundle domain-containing protein</fullName>
    </recommendedName>
</protein>